<evidence type="ECO:0000313" key="2">
    <source>
        <dbReference type="EMBL" id="NLP82608.1"/>
    </source>
</evidence>
<dbReference type="InterPro" id="IPR033379">
    <property type="entry name" value="Acid_Pase_AS"/>
</dbReference>
<dbReference type="PROSITE" id="PS00616">
    <property type="entry name" value="HIS_ACID_PHOSPHAT_1"/>
    <property type="match status" value="1"/>
</dbReference>
<feature type="transmembrane region" description="Helical" evidence="1">
    <location>
        <begin position="26"/>
        <end position="44"/>
    </location>
</feature>
<keyword evidence="3" id="KW-1185">Reference proteome</keyword>
<sequence length="94" mass="10037">MRALLAWIAFVAGVLFIVVDVVRLSITGLFLLGVVLLVVWAWGIDAFRASFWIAPIDGSHPDALGSLDLLERHGVRRPDVSAPAGDANSPDTAT</sequence>
<organism evidence="2 3">
    <name type="scientific">Microbacterium salsuginis</name>
    <dbReference type="NCBI Taxonomy" id="2722803"/>
    <lineage>
        <taxon>Bacteria</taxon>
        <taxon>Bacillati</taxon>
        <taxon>Actinomycetota</taxon>
        <taxon>Actinomycetes</taxon>
        <taxon>Micrococcales</taxon>
        <taxon>Microbacteriaceae</taxon>
        <taxon>Microbacterium</taxon>
    </lineage>
</organism>
<proteinExistence type="predicted"/>
<keyword evidence="1" id="KW-0812">Transmembrane</keyword>
<dbReference type="Proteomes" id="UP001429745">
    <property type="component" value="Unassembled WGS sequence"/>
</dbReference>
<reference evidence="2 3" key="1">
    <citation type="submission" date="2020-04" db="EMBL/GenBank/DDBJ databases">
        <title>CFH 90308 Microbacterium sp.</title>
        <authorList>
            <person name="Nie G."/>
            <person name="Ming H."/>
            <person name="Xia T."/>
        </authorList>
    </citation>
    <scope>NUCLEOTIDE SEQUENCE [LARGE SCALE GENOMIC DNA]</scope>
    <source>
        <strain evidence="2 3">CFH 90308</strain>
    </source>
</reference>
<keyword evidence="1" id="KW-0472">Membrane</keyword>
<dbReference type="RefSeq" id="WP_168911099.1">
    <property type="nucleotide sequence ID" value="NZ_JABACI010000001.1"/>
</dbReference>
<keyword evidence="1" id="KW-1133">Transmembrane helix</keyword>
<evidence type="ECO:0000313" key="3">
    <source>
        <dbReference type="Proteomes" id="UP001429745"/>
    </source>
</evidence>
<protein>
    <submittedName>
        <fullName evidence="2">Uncharacterized protein</fullName>
    </submittedName>
</protein>
<dbReference type="EMBL" id="JABACI010000001">
    <property type="protein sequence ID" value="NLP82608.1"/>
    <property type="molecule type" value="Genomic_DNA"/>
</dbReference>
<name>A0ABX1K8C9_9MICO</name>
<comment type="caution">
    <text evidence="2">The sequence shown here is derived from an EMBL/GenBank/DDBJ whole genome shotgun (WGS) entry which is preliminary data.</text>
</comment>
<evidence type="ECO:0000256" key="1">
    <source>
        <dbReference type="SAM" id="Phobius"/>
    </source>
</evidence>
<gene>
    <name evidence="2" type="ORF">HF576_01980</name>
</gene>
<accession>A0ABX1K8C9</accession>